<accession>A0A9W6ZW66</accession>
<name>A0A9W6ZW66_9STRA</name>
<dbReference type="EMBL" id="BRXW01000509">
    <property type="protein sequence ID" value="GMH61542.1"/>
    <property type="molecule type" value="Genomic_DNA"/>
</dbReference>
<sequence length="511" mass="57733">MIISLVLILTIIPTVILSNPTSNLSSQPQPQPVKIAYGSCTSYSMESLPLLSLITRTNPTHFIWLGDVLYLDDPITDCNSPTYLESCGCQNTDFIRIPPHSCYSGDAEHARFMWEFFRETEWVNHFVEYFKSIKKTEEDYRMIGVYDDHDFGWNNGNRRMPEKQIFKEMFLDFLDVPNDSIRRRHLEGVQDHVVISDDIEVWLLDERWYRDPMPCEIRRDWCLHDVLPNVDHNKHGWCEDYVNQGGCCGADEAIYDGVCKNMSTDDEYFSAACDHTHEDFGRYNFVVNENNNGVVQGEAEDSPFCSMLGRNQREWLKKSLRESSAKIKIVASGSVLLAQPNWSGSEGHCSSDDWDCYGVEQKWLLNLLTSNDVSGPTGCQPIVLTGDYHFGDIKTACGGPDTLYGASLGIDLSPPNCVVQHMASGMTHTTAATYHDCDHPSFLKDHSGLREEAGQDECSIITGPNWGEIVYDGHKKLSIRSRGEDGEIVTETELDVSDQCKRTGGKTYHLG</sequence>
<dbReference type="Gene3D" id="3.60.21.70">
    <property type="entry name" value="PhoD-like phosphatase"/>
    <property type="match status" value="1"/>
</dbReference>
<dbReference type="OrthoDB" id="10266805at2759"/>
<evidence type="ECO:0000256" key="1">
    <source>
        <dbReference type="SAM" id="SignalP"/>
    </source>
</evidence>
<feature type="chain" id="PRO_5040870147" description="PhoD-like phosphatase metallophosphatase domain-containing protein" evidence="1">
    <location>
        <begin position="19"/>
        <end position="511"/>
    </location>
</feature>
<dbReference type="InterPro" id="IPR018946">
    <property type="entry name" value="PhoD-like_MPP"/>
</dbReference>
<proteinExistence type="predicted"/>
<dbReference type="Pfam" id="PF09423">
    <property type="entry name" value="PhoD"/>
    <property type="match status" value="1"/>
</dbReference>
<keyword evidence="1" id="KW-0732">Signal</keyword>
<feature type="domain" description="PhoD-like phosphatase metallophosphatase" evidence="2">
    <location>
        <begin position="199"/>
        <end position="390"/>
    </location>
</feature>
<protein>
    <recommendedName>
        <fullName evidence="2">PhoD-like phosphatase metallophosphatase domain-containing protein</fullName>
    </recommendedName>
</protein>
<dbReference type="Proteomes" id="UP001165122">
    <property type="component" value="Unassembled WGS sequence"/>
</dbReference>
<dbReference type="InterPro" id="IPR038607">
    <property type="entry name" value="PhoD-like_sf"/>
</dbReference>
<dbReference type="PANTHER" id="PTHR33987:SF2">
    <property type="entry name" value="ALKALINE PHOSPHATASE D"/>
    <property type="match status" value="1"/>
</dbReference>
<evidence type="ECO:0000313" key="4">
    <source>
        <dbReference type="Proteomes" id="UP001165122"/>
    </source>
</evidence>
<dbReference type="SUPFAM" id="SSF56300">
    <property type="entry name" value="Metallo-dependent phosphatases"/>
    <property type="match status" value="1"/>
</dbReference>
<comment type="caution">
    <text evidence="3">The sequence shown here is derived from an EMBL/GenBank/DDBJ whole genome shotgun (WGS) entry which is preliminary data.</text>
</comment>
<dbReference type="AlphaFoldDB" id="A0A9W6ZW66"/>
<reference evidence="4" key="1">
    <citation type="journal article" date="2023" name="Commun. Biol.">
        <title>Genome analysis of Parmales, the sister group of diatoms, reveals the evolutionary specialization of diatoms from phago-mixotrophs to photoautotrophs.</title>
        <authorList>
            <person name="Ban H."/>
            <person name="Sato S."/>
            <person name="Yoshikawa S."/>
            <person name="Yamada K."/>
            <person name="Nakamura Y."/>
            <person name="Ichinomiya M."/>
            <person name="Sato N."/>
            <person name="Blanc-Mathieu R."/>
            <person name="Endo H."/>
            <person name="Kuwata A."/>
            <person name="Ogata H."/>
        </authorList>
    </citation>
    <scope>NUCLEOTIDE SEQUENCE [LARGE SCALE GENOMIC DNA]</scope>
    <source>
        <strain evidence="4">NIES 3700</strain>
    </source>
</reference>
<gene>
    <name evidence="3" type="ORF">TrLO_g13388</name>
</gene>
<dbReference type="PANTHER" id="PTHR33987">
    <property type="entry name" value="CALCINEURIN-LIKE METALLO-PHOSPHOESTERASE SUPERFAMILY PROTEIN"/>
    <property type="match status" value="1"/>
</dbReference>
<evidence type="ECO:0000259" key="2">
    <source>
        <dbReference type="Pfam" id="PF09423"/>
    </source>
</evidence>
<dbReference type="InterPro" id="IPR029052">
    <property type="entry name" value="Metallo-depent_PP-like"/>
</dbReference>
<organism evidence="3 4">
    <name type="scientific">Triparma laevis f. longispina</name>
    <dbReference type="NCBI Taxonomy" id="1714387"/>
    <lineage>
        <taxon>Eukaryota</taxon>
        <taxon>Sar</taxon>
        <taxon>Stramenopiles</taxon>
        <taxon>Ochrophyta</taxon>
        <taxon>Bolidophyceae</taxon>
        <taxon>Parmales</taxon>
        <taxon>Triparmaceae</taxon>
        <taxon>Triparma</taxon>
    </lineage>
</organism>
<feature type="signal peptide" evidence="1">
    <location>
        <begin position="1"/>
        <end position="18"/>
    </location>
</feature>
<keyword evidence="4" id="KW-1185">Reference proteome</keyword>
<evidence type="ECO:0000313" key="3">
    <source>
        <dbReference type="EMBL" id="GMH61542.1"/>
    </source>
</evidence>